<feature type="transmembrane region" description="Helical" evidence="6">
    <location>
        <begin position="394"/>
        <end position="419"/>
    </location>
</feature>
<evidence type="ECO:0000313" key="9">
    <source>
        <dbReference type="Proteomes" id="UP001362999"/>
    </source>
</evidence>
<organism evidence="8 9">
    <name type="scientific">Favolaschia claudopus</name>
    <dbReference type="NCBI Taxonomy" id="2862362"/>
    <lineage>
        <taxon>Eukaryota</taxon>
        <taxon>Fungi</taxon>
        <taxon>Dikarya</taxon>
        <taxon>Basidiomycota</taxon>
        <taxon>Agaricomycotina</taxon>
        <taxon>Agaricomycetes</taxon>
        <taxon>Agaricomycetidae</taxon>
        <taxon>Agaricales</taxon>
        <taxon>Marasmiineae</taxon>
        <taxon>Mycenaceae</taxon>
        <taxon>Favolaschia</taxon>
    </lineage>
</organism>
<keyword evidence="9" id="KW-1185">Reference proteome</keyword>
<evidence type="ECO:0000256" key="5">
    <source>
        <dbReference type="SAM" id="MobiDB-lite"/>
    </source>
</evidence>
<feature type="transmembrane region" description="Helical" evidence="6">
    <location>
        <begin position="109"/>
        <end position="135"/>
    </location>
</feature>
<feature type="transmembrane region" description="Helical" evidence="6">
    <location>
        <begin position="141"/>
        <end position="159"/>
    </location>
</feature>
<feature type="transmembrane region" description="Helical" evidence="6">
    <location>
        <begin position="505"/>
        <end position="523"/>
    </location>
</feature>
<feature type="transmembrane region" description="Helical" evidence="6">
    <location>
        <begin position="42"/>
        <end position="67"/>
    </location>
</feature>
<dbReference type="SUPFAM" id="SSF103473">
    <property type="entry name" value="MFS general substrate transporter"/>
    <property type="match status" value="1"/>
</dbReference>
<dbReference type="PRINTS" id="PR01036">
    <property type="entry name" value="TCRTETB"/>
</dbReference>
<dbReference type="GO" id="GO:0022857">
    <property type="term" value="F:transmembrane transporter activity"/>
    <property type="evidence" value="ECO:0007669"/>
    <property type="project" value="InterPro"/>
</dbReference>
<dbReference type="GO" id="GO:0005886">
    <property type="term" value="C:plasma membrane"/>
    <property type="evidence" value="ECO:0007669"/>
    <property type="project" value="TreeGrafter"/>
</dbReference>
<comment type="caution">
    <text evidence="8">The sequence shown here is derived from an EMBL/GenBank/DDBJ whole genome shotgun (WGS) entry which is preliminary data.</text>
</comment>
<feature type="domain" description="Major facilitator superfamily (MFS) profile" evidence="7">
    <location>
        <begin position="45"/>
        <end position="490"/>
    </location>
</feature>
<dbReference type="PANTHER" id="PTHR23501:SF102">
    <property type="entry name" value="DRUG TRANSPORTER, PUTATIVE (AFU_ORTHOLOGUE AFUA_3G08530)-RELATED"/>
    <property type="match status" value="1"/>
</dbReference>
<evidence type="ECO:0000256" key="2">
    <source>
        <dbReference type="ARBA" id="ARBA00022692"/>
    </source>
</evidence>
<feature type="transmembrane region" description="Helical" evidence="6">
    <location>
        <begin position="238"/>
        <end position="257"/>
    </location>
</feature>
<evidence type="ECO:0000256" key="1">
    <source>
        <dbReference type="ARBA" id="ARBA00004141"/>
    </source>
</evidence>
<dbReference type="Gene3D" id="1.20.1250.20">
    <property type="entry name" value="MFS general substrate transporter like domains"/>
    <property type="match status" value="1"/>
</dbReference>
<feature type="transmembrane region" description="Helical" evidence="6">
    <location>
        <begin position="304"/>
        <end position="328"/>
    </location>
</feature>
<feature type="transmembrane region" description="Helical" evidence="6">
    <location>
        <begin position="263"/>
        <end position="283"/>
    </location>
</feature>
<dbReference type="Gene3D" id="1.20.1720.10">
    <property type="entry name" value="Multidrug resistance protein D"/>
    <property type="match status" value="1"/>
</dbReference>
<accession>A0AAW0DM61</accession>
<dbReference type="EMBL" id="JAWWNJ010000007">
    <property type="protein sequence ID" value="KAK7052663.1"/>
    <property type="molecule type" value="Genomic_DNA"/>
</dbReference>
<protein>
    <submittedName>
        <fullName evidence="8">MFS general substrate transporter</fullName>
    </submittedName>
</protein>
<comment type="subcellular location">
    <subcellularLocation>
        <location evidence="1">Membrane</location>
        <topology evidence="1">Multi-pass membrane protein</topology>
    </subcellularLocation>
</comment>
<gene>
    <name evidence="8" type="ORF">R3P38DRAFT_2861571</name>
</gene>
<feature type="compositionally biased region" description="Basic and acidic residues" evidence="5">
    <location>
        <begin position="19"/>
        <end position="33"/>
    </location>
</feature>
<dbReference type="PANTHER" id="PTHR23501">
    <property type="entry name" value="MAJOR FACILITATOR SUPERFAMILY"/>
    <property type="match status" value="1"/>
</dbReference>
<sequence>MASMSGPQTQPQPKTIELSPKDTPWETPKDDVPTKTKRSARFWLIFVALCFCTLLSALDLGGVGTAAPTIVSELHGDDFTWVSSAYTLSSAATIPFSGNMAQIFGRRPILLIGIVLFATGSAVCGSAQTMVALIVGRAVQGAGGGMVQSLTSIVIADLVSLRERGMYMAITGMIWSVGTAIGPVVTGSLAQKASWRWLFYLNLPLSGITWIVVLTFLRLHTPRESLWEKLSRVDWLGNLLIIASASSCMIALTWGGVRYSWSAAQVLAPLILGLFGLAFAQFYESKWPVQPTVPLRLFTNRTSFAGYVATFIQGMVIIGITFYLPTWFQSVRGASPISSGLLFLPMVMTISPAAIVQSILVTKTGKYRLINLFGWCFLLLGVGLLISVKANTSIGVLVVCQIVMGLGMGFLYATTFVILAPLEVTDNAAAVAFLTFLRIFSQAWGVNIAGAILQNSLRTHLPSSVVTNLPASSDVAYSIISQIPSMPEPLKAQVITAFFQSLRSVWIAMAVLSGIGICTLVLIKDLPLRTTTDKKWDTVNNEKKSEQLEAPSTTNVNAQAAIVEINLNGQSGTTEKEEV</sequence>
<proteinExistence type="predicted"/>
<dbReference type="CDD" id="cd17502">
    <property type="entry name" value="MFS_Azr1_MDR_like"/>
    <property type="match status" value="1"/>
</dbReference>
<evidence type="ECO:0000259" key="7">
    <source>
        <dbReference type="PROSITE" id="PS50850"/>
    </source>
</evidence>
<feature type="transmembrane region" description="Helical" evidence="6">
    <location>
        <begin position="369"/>
        <end position="388"/>
    </location>
</feature>
<evidence type="ECO:0000256" key="4">
    <source>
        <dbReference type="ARBA" id="ARBA00023136"/>
    </source>
</evidence>
<dbReference type="AlphaFoldDB" id="A0AAW0DM61"/>
<dbReference type="InterPro" id="IPR036259">
    <property type="entry name" value="MFS_trans_sf"/>
</dbReference>
<feature type="compositionally biased region" description="Polar residues" evidence="5">
    <location>
        <begin position="1"/>
        <end position="13"/>
    </location>
</feature>
<feature type="transmembrane region" description="Helical" evidence="6">
    <location>
        <begin position="79"/>
        <end position="97"/>
    </location>
</feature>
<keyword evidence="2 6" id="KW-0812">Transmembrane</keyword>
<dbReference type="InterPro" id="IPR020846">
    <property type="entry name" value="MFS_dom"/>
</dbReference>
<dbReference type="Proteomes" id="UP001362999">
    <property type="component" value="Unassembled WGS sequence"/>
</dbReference>
<dbReference type="InterPro" id="IPR011701">
    <property type="entry name" value="MFS"/>
</dbReference>
<keyword evidence="3 6" id="KW-1133">Transmembrane helix</keyword>
<feature type="transmembrane region" description="Helical" evidence="6">
    <location>
        <begin position="166"/>
        <end position="185"/>
    </location>
</feature>
<reference evidence="8 9" key="1">
    <citation type="journal article" date="2024" name="J Genomics">
        <title>Draft genome sequencing and assembly of Favolaschia claudopus CIRM-BRFM 2984 isolated from oak limbs.</title>
        <authorList>
            <person name="Navarro D."/>
            <person name="Drula E."/>
            <person name="Chaduli D."/>
            <person name="Cazenave R."/>
            <person name="Ahrendt S."/>
            <person name="Wang J."/>
            <person name="Lipzen A."/>
            <person name="Daum C."/>
            <person name="Barry K."/>
            <person name="Grigoriev I.V."/>
            <person name="Favel A."/>
            <person name="Rosso M.N."/>
            <person name="Martin F."/>
        </authorList>
    </citation>
    <scope>NUCLEOTIDE SEQUENCE [LARGE SCALE GENOMIC DNA]</scope>
    <source>
        <strain evidence="8 9">CIRM-BRFM 2984</strain>
    </source>
</reference>
<evidence type="ECO:0000256" key="3">
    <source>
        <dbReference type="ARBA" id="ARBA00022989"/>
    </source>
</evidence>
<keyword evidence="4 6" id="KW-0472">Membrane</keyword>
<evidence type="ECO:0000256" key="6">
    <source>
        <dbReference type="SAM" id="Phobius"/>
    </source>
</evidence>
<dbReference type="Pfam" id="PF07690">
    <property type="entry name" value="MFS_1"/>
    <property type="match status" value="1"/>
</dbReference>
<evidence type="ECO:0000313" key="8">
    <source>
        <dbReference type="EMBL" id="KAK7052663.1"/>
    </source>
</evidence>
<feature type="region of interest" description="Disordered" evidence="5">
    <location>
        <begin position="1"/>
        <end position="33"/>
    </location>
</feature>
<dbReference type="PROSITE" id="PS50850">
    <property type="entry name" value="MFS"/>
    <property type="match status" value="1"/>
</dbReference>
<feature type="transmembrane region" description="Helical" evidence="6">
    <location>
        <begin position="340"/>
        <end position="362"/>
    </location>
</feature>
<name>A0AAW0DM61_9AGAR</name>
<feature type="transmembrane region" description="Helical" evidence="6">
    <location>
        <begin position="197"/>
        <end position="217"/>
    </location>
</feature>